<comment type="pathway">
    <text evidence="2">Protein modification; protein sumoylation.</text>
</comment>
<dbReference type="AlphaFoldDB" id="A0A0V1Q4J6"/>
<evidence type="ECO:0000256" key="2">
    <source>
        <dbReference type="ARBA" id="ARBA00004718"/>
    </source>
</evidence>
<dbReference type="Proteomes" id="UP000054251">
    <property type="component" value="Unassembled WGS sequence"/>
</dbReference>
<feature type="region of interest" description="Disordered" evidence="11">
    <location>
        <begin position="410"/>
        <end position="436"/>
    </location>
</feature>
<feature type="compositionally biased region" description="Basic and acidic residues" evidence="11">
    <location>
        <begin position="998"/>
        <end position="1007"/>
    </location>
</feature>
<sequence>MSGIGNQAVLSDEEYTDTIGCLNRLKVPQIKDIARCLSLPLSGKKQDLIDRVVGYLEQGKRFDDNVRLLAVRTIVLKVRNNDPIPNFTALYDALRTGAYNFVEGVSQYSNYKKQSSSSASQNKSKTESYPYKGHVLYFKESPFYNLKRLVHGSPQIAIPSKVKAICRYQFILNEEENKLFQLSGEKIRFYLLCGVSNSSTASTSSALLQFPIPIEIHVNGTHIKENVRGIKGKPGTARPANITPYILPDQQLNKIEMAYAGTTETFLLYLYIVEYISCEEIIQTIVQQPHIHKNSTILDIKKEYSNDDGEDDDIIVSTSSISLKCPLTYARMKYPTKSIYCQHIQCFDGLSYLQLQEQVPSWICPVCSNKIDISHLAISDYYCDILENTNHEIENVTINDDGTWEAISEASNNSNVSGNNNNNTSNKSNNLKGNEDSYNESILTQIKHSPLSRVYSEEATQRTPSAQPEVIEVISIDSDSDDDVDMNEPTKSYVPSGIAAEMLTLLDAKRAKQQNIQRSEVIHNLSSVRSDTNNHTMNHRTIENSINRPSTNNVNVSLPPIAQQVTANNDEHIVTQNQDSPVSTGNTPTLAGSNNYHSEIAAKKSTVAQDASKDKSNSNISNEQNQYGAMNQYNPVNDTNLQQMVTNNTSLLNSINSNKEDISARNNSSSDPNINELLLTHSSTPQSHHSIRASLHNRQLVDDQLKNTSSRPGDERMSLERIYGMPVNSTNNRTIEDQRKQANINPISSTPELTSLTRSVPLLDEQPQVQVTSNSRSISAPLPFLLRANEPNVRDNNEKYGDLPILSGTKLRPLKKLPMDDNSNNPGILPNIHQLESQLKVRNHDNRQPYQLPSQIPNQAIDQRSPVSNVYDATRETSKHSRPLATSISMTQNSSRPSPLVFYGRDSLGDIYHSHNSSPRDASHQTRSVNLSDYQINQTHKSRHLSPATSYDLDTSEGHPIQNQNQRSYNVKETSHIETPNDANQNRASNFNGTENGPNHDRIHSSEGRYISGSSEPNSLRYSRSAFDLANKNHPQAENPDKEEGIVGLLGIVLSEDSMHMNQPSTQPPPSQRSDLTPLKGKIDNMRLGSDKKRSLSGSSTGRTWNKKMNPDHEGSRQVEVSNHDSTPSKPVYDALNNQQLHG</sequence>
<proteinExistence type="inferred from homology"/>
<evidence type="ECO:0000256" key="4">
    <source>
        <dbReference type="ARBA" id="ARBA00022679"/>
    </source>
</evidence>
<evidence type="ECO:0000256" key="1">
    <source>
        <dbReference type="ARBA" id="ARBA00004123"/>
    </source>
</evidence>
<evidence type="ECO:0000259" key="14">
    <source>
        <dbReference type="PROSITE" id="PS51466"/>
    </source>
</evidence>
<accession>A0A0V1Q4J6</accession>
<dbReference type="Gene3D" id="2.60.120.780">
    <property type="entry name" value="PINIT domain"/>
    <property type="match status" value="1"/>
</dbReference>
<feature type="region of interest" description="Disordered" evidence="11">
    <location>
        <begin position="870"/>
        <end position="902"/>
    </location>
</feature>
<dbReference type="InterPro" id="IPR004181">
    <property type="entry name" value="Znf_MIZ"/>
</dbReference>
<keyword evidence="7" id="KW-0833">Ubl conjugation pathway</keyword>
<evidence type="ECO:0000256" key="9">
    <source>
        <dbReference type="ARBA" id="ARBA00023242"/>
    </source>
</evidence>
<evidence type="ECO:0000256" key="3">
    <source>
        <dbReference type="ARBA" id="ARBA00005383"/>
    </source>
</evidence>
<dbReference type="Pfam" id="PF02037">
    <property type="entry name" value="SAP"/>
    <property type="match status" value="1"/>
</dbReference>
<dbReference type="InterPro" id="IPR038654">
    <property type="entry name" value="PINIT_sf"/>
</dbReference>
<feature type="domain" description="SP-RING-type" evidence="13">
    <location>
        <begin position="310"/>
        <end position="391"/>
    </location>
</feature>
<evidence type="ECO:0000313" key="16">
    <source>
        <dbReference type="Proteomes" id="UP000054251"/>
    </source>
</evidence>
<keyword evidence="8" id="KW-0862">Zinc</keyword>
<evidence type="ECO:0000256" key="6">
    <source>
        <dbReference type="ARBA" id="ARBA00022771"/>
    </source>
</evidence>
<organism evidence="15 16">
    <name type="scientific">Debaryomyces fabryi</name>
    <dbReference type="NCBI Taxonomy" id="58627"/>
    <lineage>
        <taxon>Eukaryota</taxon>
        <taxon>Fungi</taxon>
        <taxon>Dikarya</taxon>
        <taxon>Ascomycota</taxon>
        <taxon>Saccharomycotina</taxon>
        <taxon>Pichiomycetes</taxon>
        <taxon>Debaryomycetaceae</taxon>
        <taxon>Debaryomyces</taxon>
    </lineage>
</organism>
<dbReference type="InterPro" id="IPR003034">
    <property type="entry name" value="SAP_dom"/>
</dbReference>
<evidence type="ECO:0000256" key="8">
    <source>
        <dbReference type="ARBA" id="ARBA00022833"/>
    </source>
</evidence>
<evidence type="ECO:0000256" key="10">
    <source>
        <dbReference type="PROSITE-ProRule" id="PRU00452"/>
    </source>
</evidence>
<keyword evidence="6 10" id="KW-0863">Zinc-finger</keyword>
<dbReference type="UniPathway" id="UPA00886"/>
<dbReference type="Pfam" id="PF14324">
    <property type="entry name" value="PINIT"/>
    <property type="match status" value="1"/>
</dbReference>
<feature type="compositionally biased region" description="Basic and acidic residues" evidence="11">
    <location>
        <begin position="1081"/>
        <end position="1094"/>
    </location>
</feature>
<dbReference type="GO" id="GO:0061665">
    <property type="term" value="F:SUMO ligase activity"/>
    <property type="evidence" value="ECO:0007669"/>
    <property type="project" value="TreeGrafter"/>
</dbReference>
<keyword evidence="16" id="KW-1185">Reference proteome</keyword>
<dbReference type="Pfam" id="PF02891">
    <property type="entry name" value="zf-MIZ"/>
    <property type="match status" value="1"/>
</dbReference>
<dbReference type="SUPFAM" id="SSF68906">
    <property type="entry name" value="SAP domain"/>
    <property type="match status" value="1"/>
</dbReference>
<dbReference type="InterPro" id="IPR036361">
    <property type="entry name" value="SAP_dom_sf"/>
</dbReference>
<feature type="region of interest" description="Disordered" evidence="11">
    <location>
        <begin position="937"/>
        <end position="1019"/>
    </location>
</feature>
<comment type="subcellular location">
    <subcellularLocation>
        <location evidence="1">Nucleus</location>
    </subcellularLocation>
</comment>
<dbReference type="PANTHER" id="PTHR10782">
    <property type="entry name" value="ZINC FINGER MIZ DOMAIN-CONTAINING PROTEIN"/>
    <property type="match status" value="1"/>
</dbReference>
<keyword evidence="4" id="KW-0808">Transferase</keyword>
<dbReference type="EMBL" id="LMYN01000010">
    <property type="protein sequence ID" value="KSA03369.1"/>
    <property type="molecule type" value="Genomic_DNA"/>
</dbReference>
<dbReference type="GO" id="GO:0005634">
    <property type="term" value="C:nucleus"/>
    <property type="evidence" value="ECO:0007669"/>
    <property type="project" value="UniProtKB-SubCell"/>
</dbReference>
<dbReference type="PROSITE" id="PS50800">
    <property type="entry name" value="SAP"/>
    <property type="match status" value="1"/>
</dbReference>
<dbReference type="PROSITE" id="PS51044">
    <property type="entry name" value="ZF_SP_RING"/>
    <property type="match status" value="1"/>
</dbReference>
<evidence type="ECO:0000259" key="12">
    <source>
        <dbReference type="PROSITE" id="PS50800"/>
    </source>
</evidence>
<dbReference type="GO" id="GO:0000785">
    <property type="term" value="C:chromatin"/>
    <property type="evidence" value="ECO:0007669"/>
    <property type="project" value="TreeGrafter"/>
</dbReference>
<name>A0A0V1Q4J6_9ASCO</name>
<dbReference type="InterPro" id="IPR013083">
    <property type="entry name" value="Znf_RING/FYVE/PHD"/>
</dbReference>
<dbReference type="PANTHER" id="PTHR10782:SF4">
    <property type="entry name" value="TONALLI, ISOFORM E"/>
    <property type="match status" value="1"/>
</dbReference>
<feature type="region of interest" description="Disordered" evidence="11">
    <location>
        <begin position="604"/>
        <end position="624"/>
    </location>
</feature>
<feature type="compositionally biased region" description="Polar residues" evidence="11">
    <location>
        <begin position="884"/>
        <end position="897"/>
    </location>
</feature>
<feature type="domain" description="PINIT" evidence="14">
    <location>
        <begin position="123"/>
        <end position="276"/>
    </location>
</feature>
<evidence type="ECO:0000313" key="15">
    <source>
        <dbReference type="EMBL" id="KSA03369.1"/>
    </source>
</evidence>
<dbReference type="GO" id="GO:0008270">
    <property type="term" value="F:zinc ion binding"/>
    <property type="evidence" value="ECO:0007669"/>
    <property type="project" value="UniProtKB-KW"/>
</dbReference>
<comment type="similarity">
    <text evidence="3">Belongs to the PIAS family.</text>
</comment>
<feature type="compositionally biased region" description="Low complexity" evidence="11">
    <location>
        <begin position="411"/>
        <end position="432"/>
    </location>
</feature>
<evidence type="ECO:0000256" key="7">
    <source>
        <dbReference type="ARBA" id="ARBA00022786"/>
    </source>
</evidence>
<dbReference type="InterPro" id="IPR023321">
    <property type="entry name" value="PINIT"/>
</dbReference>
<dbReference type="SMART" id="SM00513">
    <property type="entry name" value="SAP"/>
    <property type="match status" value="1"/>
</dbReference>
<evidence type="ECO:0000256" key="11">
    <source>
        <dbReference type="SAM" id="MobiDB-lite"/>
    </source>
</evidence>
<keyword evidence="5" id="KW-0479">Metal-binding</keyword>
<dbReference type="GO" id="GO:0016925">
    <property type="term" value="P:protein sumoylation"/>
    <property type="evidence" value="ECO:0007669"/>
    <property type="project" value="UniProtKB-UniPathway"/>
</dbReference>
<feature type="region of interest" description="Disordered" evidence="11">
    <location>
        <begin position="1059"/>
        <end position="1143"/>
    </location>
</feature>
<dbReference type="RefSeq" id="XP_015469471.1">
    <property type="nucleotide sequence ID" value="XM_015609684.1"/>
</dbReference>
<comment type="caution">
    <text evidence="15">The sequence shown here is derived from an EMBL/GenBank/DDBJ whole genome shotgun (WGS) entry which is preliminary data.</text>
</comment>
<evidence type="ECO:0000256" key="5">
    <source>
        <dbReference type="ARBA" id="ARBA00022723"/>
    </source>
</evidence>
<dbReference type="Gene3D" id="3.30.40.10">
    <property type="entry name" value="Zinc/RING finger domain, C3HC4 (zinc finger)"/>
    <property type="match status" value="1"/>
</dbReference>
<feature type="compositionally biased region" description="Polar residues" evidence="11">
    <location>
        <begin position="961"/>
        <end position="997"/>
    </location>
</feature>
<feature type="domain" description="SAP" evidence="12">
    <location>
        <begin position="22"/>
        <end position="56"/>
    </location>
</feature>
<protein>
    <submittedName>
        <fullName evidence="15">Uncharacterized protein</fullName>
    </submittedName>
</protein>
<evidence type="ECO:0000259" key="13">
    <source>
        <dbReference type="PROSITE" id="PS51044"/>
    </source>
</evidence>
<dbReference type="Gene3D" id="1.10.720.30">
    <property type="entry name" value="SAP domain"/>
    <property type="match status" value="1"/>
</dbReference>
<dbReference type="OrthoDB" id="28127at2759"/>
<gene>
    <name evidence="15" type="ORF">AC631_00854</name>
</gene>
<feature type="compositionally biased region" description="Polar residues" evidence="11">
    <location>
        <begin position="1119"/>
        <end position="1129"/>
    </location>
</feature>
<reference evidence="15 16" key="1">
    <citation type="submission" date="2015-11" db="EMBL/GenBank/DDBJ databases">
        <title>The genome of Debaryomyces fabryi.</title>
        <authorList>
            <person name="Tafer H."/>
            <person name="Lopandic K."/>
        </authorList>
    </citation>
    <scope>NUCLEOTIDE SEQUENCE [LARGE SCALE GENOMIC DNA]</scope>
    <source>
        <strain evidence="15 16">CBS 789</strain>
    </source>
</reference>
<dbReference type="PROSITE" id="PS51466">
    <property type="entry name" value="PINIT"/>
    <property type="match status" value="1"/>
</dbReference>
<keyword evidence="9" id="KW-0539">Nucleus</keyword>
<dbReference type="GeneID" id="26837863"/>